<dbReference type="CDD" id="cd05250">
    <property type="entry name" value="CC3_like_SDR_a"/>
    <property type="match status" value="1"/>
</dbReference>
<feature type="domain" description="NAD(P)-binding" evidence="1">
    <location>
        <begin position="9"/>
        <end position="142"/>
    </location>
</feature>
<dbReference type="RefSeq" id="WP_090669159.1">
    <property type="nucleotide sequence ID" value="NZ_FMTT01000007.1"/>
</dbReference>
<dbReference type="Proteomes" id="UP000198601">
    <property type="component" value="Unassembled WGS sequence"/>
</dbReference>
<keyword evidence="3" id="KW-1185">Reference proteome</keyword>
<dbReference type="InterPro" id="IPR016040">
    <property type="entry name" value="NAD(P)-bd_dom"/>
</dbReference>
<dbReference type="STRING" id="624147.SAMN04487970_1007146"/>
<dbReference type="EMBL" id="FMTT01000007">
    <property type="protein sequence ID" value="SCW44875.1"/>
    <property type="molecule type" value="Genomic_DNA"/>
</dbReference>
<name>A0A1G4QKC2_9BACL</name>
<dbReference type="SUPFAM" id="SSF51735">
    <property type="entry name" value="NAD(P)-binding Rossmann-fold domains"/>
    <property type="match status" value="1"/>
</dbReference>
<protein>
    <submittedName>
        <fullName evidence="2">Uncharacterized conserved protein YbjT, contains NAD(P)-binding and DUF2867 domains</fullName>
    </submittedName>
</protein>
<accession>A0A1G4QKC2</accession>
<proteinExistence type="predicted"/>
<dbReference type="PANTHER" id="PTHR14097">
    <property type="entry name" value="OXIDOREDUCTASE HTATIP2"/>
    <property type="match status" value="1"/>
</dbReference>
<reference evidence="3" key="1">
    <citation type="submission" date="2016-10" db="EMBL/GenBank/DDBJ databases">
        <authorList>
            <person name="Varghese N."/>
            <person name="Submissions S."/>
        </authorList>
    </citation>
    <scope>NUCLEOTIDE SEQUENCE [LARGE SCALE GENOMIC DNA]</scope>
    <source>
        <strain evidence="3">CGMCC 1.8946</strain>
    </source>
</reference>
<dbReference type="Gene3D" id="3.40.50.720">
    <property type="entry name" value="NAD(P)-binding Rossmann-like Domain"/>
    <property type="match status" value="1"/>
</dbReference>
<evidence type="ECO:0000259" key="1">
    <source>
        <dbReference type="Pfam" id="PF13460"/>
    </source>
</evidence>
<evidence type="ECO:0000313" key="3">
    <source>
        <dbReference type="Proteomes" id="UP000198601"/>
    </source>
</evidence>
<dbReference type="InterPro" id="IPR036291">
    <property type="entry name" value="NAD(P)-bd_dom_sf"/>
</dbReference>
<organism evidence="2 3">
    <name type="scientific">Paenibacillus tianmuensis</name>
    <dbReference type="NCBI Taxonomy" id="624147"/>
    <lineage>
        <taxon>Bacteria</taxon>
        <taxon>Bacillati</taxon>
        <taxon>Bacillota</taxon>
        <taxon>Bacilli</taxon>
        <taxon>Bacillales</taxon>
        <taxon>Paenibacillaceae</taxon>
        <taxon>Paenibacillus</taxon>
    </lineage>
</organism>
<dbReference type="OrthoDB" id="9798632at2"/>
<dbReference type="Pfam" id="PF13460">
    <property type="entry name" value="NAD_binding_10"/>
    <property type="match status" value="1"/>
</dbReference>
<gene>
    <name evidence="2" type="ORF">SAMN04487970_1007146</name>
</gene>
<dbReference type="AlphaFoldDB" id="A0A1G4QKC2"/>
<sequence length="223" mass="24052">MVKQAIVAGSTGLVGRELVCLLLEHPAYDRVVALVRTDSGIRHPKLEQRVISFDRLADEAAGGFKGADVFCAIGTTMKKAKTQEQFRKVDYGYPLELGRLASASGAAQFLIVTAIGADKQSAFFYSRVKGEAEEGLRALGLPSLHIFRPSLLLGEREEVRFGERMAALLSRAAGFAMRGPLRPYKPIAAQTVAKGMLEAALRGTPGTHVYPSDRIEALASGYT</sequence>
<dbReference type="PANTHER" id="PTHR14097:SF7">
    <property type="entry name" value="OXIDOREDUCTASE HTATIP2"/>
    <property type="match status" value="1"/>
</dbReference>
<evidence type="ECO:0000313" key="2">
    <source>
        <dbReference type="EMBL" id="SCW44875.1"/>
    </source>
</evidence>